<dbReference type="InterPro" id="IPR014748">
    <property type="entry name" value="Enoyl-CoA_hydra_C"/>
</dbReference>
<dbReference type="Gene3D" id="3.90.226.10">
    <property type="entry name" value="2-enoyl-CoA Hydratase, Chain A, domain 1"/>
    <property type="match status" value="1"/>
</dbReference>
<evidence type="ECO:0000256" key="3">
    <source>
        <dbReference type="ARBA" id="ARBA00022946"/>
    </source>
</evidence>
<dbReference type="PANTHER" id="PTHR43602:SF1">
    <property type="entry name" value="ENOYL-COA HYDRATASE DOMAIN-CONTAINING PROTEIN 3, MITOCHONDRIAL"/>
    <property type="match status" value="1"/>
</dbReference>
<evidence type="ECO:0000256" key="2">
    <source>
        <dbReference type="ARBA" id="ARBA00022832"/>
    </source>
</evidence>
<keyword evidence="3" id="KW-0809">Transit peptide</keyword>
<name>A0A917C1B2_9PROT</name>
<comment type="similarity">
    <text evidence="1">Belongs to the enoyl-CoA hydratase/isomerase family.</text>
</comment>
<gene>
    <name evidence="7" type="ORF">GCM10011332_21430</name>
</gene>
<organism evidence="7 8">
    <name type="scientific">Terasakiella brassicae</name>
    <dbReference type="NCBI Taxonomy" id="1634917"/>
    <lineage>
        <taxon>Bacteria</taxon>
        <taxon>Pseudomonadati</taxon>
        <taxon>Pseudomonadota</taxon>
        <taxon>Alphaproteobacteria</taxon>
        <taxon>Rhodospirillales</taxon>
        <taxon>Terasakiellaceae</taxon>
        <taxon>Terasakiella</taxon>
    </lineage>
</organism>
<evidence type="ECO:0000256" key="6">
    <source>
        <dbReference type="ARBA" id="ARBA00040545"/>
    </source>
</evidence>
<keyword evidence="4" id="KW-0443">Lipid metabolism</keyword>
<evidence type="ECO:0000256" key="5">
    <source>
        <dbReference type="ARBA" id="ARBA00037410"/>
    </source>
</evidence>
<dbReference type="InterPro" id="IPR029045">
    <property type="entry name" value="ClpP/crotonase-like_dom_sf"/>
</dbReference>
<dbReference type="EMBL" id="BMHV01000014">
    <property type="protein sequence ID" value="GGF67046.1"/>
    <property type="molecule type" value="Genomic_DNA"/>
</dbReference>
<dbReference type="GO" id="GO:0006631">
    <property type="term" value="P:fatty acid metabolic process"/>
    <property type="evidence" value="ECO:0007669"/>
    <property type="project" value="UniProtKB-KW"/>
</dbReference>
<sequence>MSAQAETINEELVTRRDEDGVAIVTLNRPKKFNALSVAVLEALLETFDQIGKDSSVRCVVLAGDGKAFCAGHDLKEMREDTTREAMQALFAKCSEVMLKITSIPQPVIARIHGIATAAGCQLVATCDLAVAVEEARFATSGINVGLFCSTPMVAVTRNMPTKQAFEMLVTGDFIDAATALQYGLINKVVPADQLDEAVMEMATKIASKPAVSIALGKQLFYKQLEAAKAVAYDMAAETMTCNILTEDAQAGIDAFIAKQPMPKWKGC</sequence>
<dbReference type="InterPro" id="IPR001753">
    <property type="entry name" value="Enoyl-CoA_hydra/iso"/>
</dbReference>
<reference evidence="7" key="2">
    <citation type="submission" date="2020-09" db="EMBL/GenBank/DDBJ databases">
        <authorList>
            <person name="Sun Q."/>
            <person name="Zhou Y."/>
        </authorList>
    </citation>
    <scope>NUCLEOTIDE SEQUENCE</scope>
    <source>
        <strain evidence="7">CGMCC 1.15254</strain>
    </source>
</reference>
<proteinExistence type="inferred from homology"/>
<reference evidence="7" key="1">
    <citation type="journal article" date="2014" name="Int. J. Syst. Evol. Microbiol.">
        <title>Complete genome sequence of Corynebacterium casei LMG S-19264T (=DSM 44701T), isolated from a smear-ripened cheese.</title>
        <authorList>
            <consortium name="US DOE Joint Genome Institute (JGI-PGF)"/>
            <person name="Walter F."/>
            <person name="Albersmeier A."/>
            <person name="Kalinowski J."/>
            <person name="Ruckert C."/>
        </authorList>
    </citation>
    <scope>NUCLEOTIDE SEQUENCE</scope>
    <source>
        <strain evidence="7">CGMCC 1.15254</strain>
    </source>
</reference>
<protein>
    <recommendedName>
        <fullName evidence="6">Enoyl-CoA hydratase domain-containing protein 3, mitochondrial</fullName>
    </recommendedName>
</protein>
<evidence type="ECO:0000313" key="8">
    <source>
        <dbReference type="Proteomes" id="UP000632498"/>
    </source>
</evidence>
<keyword evidence="8" id="KW-1185">Reference proteome</keyword>
<dbReference type="Gene3D" id="1.10.12.10">
    <property type="entry name" value="Lyase 2-enoyl-coa Hydratase, Chain A, domain 2"/>
    <property type="match status" value="1"/>
</dbReference>
<dbReference type="SUPFAM" id="SSF52096">
    <property type="entry name" value="ClpP/crotonase"/>
    <property type="match status" value="1"/>
</dbReference>
<dbReference type="PANTHER" id="PTHR43602">
    <property type="match status" value="1"/>
</dbReference>
<dbReference type="AlphaFoldDB" id="A0A917C1B2"/>
<dbReference type="InterPro" id="IPR052377">
    <property type="entry name" value="Mitochondrial_ECH-domain"/>
</dbReference>
<accession>A0A917C1B2</accession>
<evidence type="ECO:0000313" key="7">
    <source>
        <dbReference type="EMBL" id="GGF67046.1"/>
    </source>
</evidence>
<evidence type="ECO:0000256" key="1">
    <source>
        <dbReference type="ARBA" id="ARBA00005254"/>
    </source>
</evidence>
<comment type="function">
    <text evidence="5">May play a role in fatty acid biosynthesis and insulin sensitivity.</text>
</comment>
<comment type="caution">
    <text evidence="7">The sequence shown here is derived from an EMBL/GenBank/DDBJ whole genome shotgun (WGS) entry which is preliminary data.</text>
</comment>
<evidence type="ECO:0000256" key="4">
    <source>
        <dbReference type="ARBA" id="ARBA00023098"/>
    </source>
</evidence>
<dbReference type="Proteomes" id="UP000632498">
    <property type="component" value="Unassembled WGS sequence"/>
</dbReference>
<dbReference type="RefSeq" id="WP_188664780.1">
    <property type="nucleotide sequence ID" value="NZ_BMHV01000014.1"/>
</dbReference>
<dbReference type="Pfam" id="PF00378">
    <property type="entry name" value="ECH_1"/>
    <property type="match status" value="1"/>
</dbReference>
<keyword evidence="2" id="KW-0276">Fatty acid metabolism</keyword>
<dbReference type="GO" id="GO:0016836">
    <property type="term" value="F:hydro-lyase activity"/>
    <property type="evidence" value="ECO:0007669"/>
    <property type="project" value="TreeGrafter"/>
</dbReference>
<dbReference type="NCBIfam" id="NF006008">
    <property type="entry name" value="PRK08139.1"/>
    <property type="match status" value="1"/>
</dbReference>
<dbReference type="CDD" id="cd06558">
    <property type="entry name" value="crotonase-like"/>
    <property type="match status" value="1"/>
</dbReference>